<keyword evidence="2" id="KW-1015">Disulfide bond</keyword>
<feature type="transmembrane region" description="Helical" evidence="3">
    <location>
        <begin position="52"/>
        <end position="73"/>
    </location>
</feature>
<keyword evidence="3" id="KW-0812">Transmembrane</keyword>
<dbReference type="AlphaFoldDB" id="A0AA39IP78"/>
<dbReference type="SMART" id="SM00848">
    <property type="entry name" value="Inhibitor_I29"/>
    <property type="match status" value="1"/>
</dbReference>
<dbReference type="SUPFAM" id="SSF81321">
    <property type="entry name" value="Family A G protein-coupled receptor-like"/>
    <property type="match status" value="1"/>
</dbReference>
<dbReference type="CDD" id="cd02248">
    <property type="entry name" value="Peptidase_C1A"/>
    <property type="match status" value="1"/>
</dbReference>
<dbReference type="PANTHER" id="PTHR12411">
    <property type="entry name" value="CYSTEINE PROTEASE FAMILY C1-RELATED"/>
    <property type="match status" value="1"/>
</dbReference>
<dbReference type="GO" id="GO:0008234">
    <property type="term" value="F:cysteine-type peptidase activity"/>
    <property type="evidence" value="ECO:0007669"/>
    <property type="project" value="InterPro"/>
</dbReference>
<dbReference type="InterPro" id="IPR038765">
    <property type="entry name" value="Papain-like_cys_pep_sf"/>
</dbReference>
<dbReference type="InterPro" id="IPR013128">
    <property type="entry name" value="Peptidase_C1A"/>
</dbReference>
<dbReference type="InterPro" id="IPR039417">
    <property type="entry name" value="Peptidase_C1A_papain-like"/>
</dbReference>
<evidence type="ECO:0000256" key="1">
    <source>
        <dbReference type="ARBA" id="ARBA00008455"/>
    </source>
</evidence>
<dbReference type="Gene3D" id="3.90.70.10">
    <property type="entry name" value="Cysteine proteinases"/>
    <property type="match status" value="1"/>
</dbReference>
<evidence type="ECO:0000313" key="7">
    <source>
        <dbReference type="Proteomes" id="UP001175271"/>
    </source>
</evidence>
<feature type="transmembrane region" description="Helical" evidence="3">
    <location>
        <begin position="240"/>
        <end position="261"/>
    </location>
</feature>
<evidence type="ECO:0000259" key="5">
    <source>
        <dbReference type="SMART" id="SM00848"/>
    </source>
</evidence>
<dbReference type="PROSITE" id="PS00640">
    <property type="entry name" value="THIOL_PROTEASE_ASN"/>
    <property type="match status" value="1"/>
</dbReference>
<comment type="similarity">
    <text evidence="1">Belongs to the peptidase C1 family.</text>
</comment>
<dbReference type="InterPro" id="IPR000668">
    <property type="entry name" value="Peptidase_C1A_C"/>
</dbReference>
<dbReference type="Pfam" id="PF08246">
    <property type="entry name" value="Inhibitor_I29"/>
    <property type="match status" value="1"/>
</dbReference>
<sequence>MDSTRRLQISAGSVYIALPLMLLPIYIRFIYIFCSKAKYRSLECYRIMIQMGVVQCATLAPGFMMFGVVILLQDDPYRIATTLLVLYPAGMRTEAVLGLALAMNRLKIICSLSYSDVVHKIIVILAWLFGLVYIVLLLSPYFSYVITPPHFVPLYDVDVGFTQELQTIGYLINAAVMVATFILYMAIIGHILRVLYVHKAKIHSHEISIFMYAISKFFVEFSLTLIYNHGHLPATPVAEITMAILLILSTVLLTPVLYFCLYKKLRREFFSFGENEVQAETVHWNEFRRAHGRSYASPTEEQRRFQIFVDNLRQAKKRADMEEGTATFGWNQFSDMTTEEFAKLYLMDREALQSSKPNYTEPRPISLYQGTELPASFDWRDHGVVSEVKNQGNCPSCWIFSAVQNVESVYAVKKGKLYSLSEQQLIDCRAGCSSGWSMNALRNIRNMGGLERESDYRYTGVGGSCRYNRGKAVLNIDGAISLAADEYLIAQHLVHYGPISVAFNARDSIMHYKGGIVKISSCGHVADHSVLLVGYGSENGIPYWIVKNSWGKWWGEKGYFRMYRGRNTCGIANHAVTAVVN</sequence>
<dbReference type="PROSITE" id="PS00639">
    <property type="entry name" value="THIOL_PROTEASE_HIS"/>
    <property type="match status" value="1"/>
</dbReference>
<gene>
    <name evidence="6" type="ORF">QR680_010051</name>
</gene>
<dbReference type="EMBL" id="JAUCMV010000001">
    <property type="protein sequence ID" value="KAK0427079.1"/>
    <property type="molecule type" value="Genomic_DNA"/>
</dbReference>
<keyword evidence="7" id="KW-1185">Reference proteome</keyword>
<keyword evidence="3" id="KW-0472">Membrane</keyword>
<accession>A0AA39IP78</accession>
<evidence type="ECO:0000256" key="2">
    <source>
        <dbReference type="ARBA" id="ARBA00023157"/>
    </source>
</evidence>
<feature type="transmembrane region" description="Helical" evidence="3">
    <location>
        <begin position="209"/>
        <end position="228"/>
    </location>
</feature>
<feature type="transmembrane region" description="Helical" evidence="3">
    <location>
        <begin position="79"/>
        <end position="101"/>
    </location>
</feature>
<organism evidence="6 7">
    <name type="scientific">Steinernema hermaphroditum</name>
    <dbReference type="NCBI Taxonomy" id="289476"/>
    <lineage>
        <taxon>Eukaryota</taxon>
        <taxon>Metazoa</taxon>
        <taxon>Ecdysozoa</taxon>
        <taxon>Nematoda</taxon>
        <taxon>Chromadorea</taxon>
        <taxon>Rhabditida</taxon>
        <taxon>Tylenchina</taxon>
        <taxon>Panagrolaimomorpha</taxon>
        <taxon>Strongyloidoidea</taxon>
        <taxon>Steinernematidae</taxon>
        <taxon>Steinernema</taxon>
    </lineage>
</organism>
<dbReference type="Proteomes" id="UP001175271">
    <property type="component" value="Unassembled WGS sequence"/>
</dbReference>
<dbReference type="SUPFAM" id="SSF54001">
    <property type="entry name" value="Cysteine proteinases"/>
    <property type="match status" value="1"/>
</dbReference>
<dbReference type="PRINTS" id="PR00705">
    <property type="entry name" value="PAPAIN"/>
</dbReference>
<protein>
    <submittedName>
        <fullName evidence="6">Uncharacterized protein</fullName>
    </submittedName>
</protein>
<reference evidence="6" key="1">
    <citation type="submission" date="2023-06" db="EMBL/GenBank/DDBJ databases">
        <title>Genomic analysis of the entomopathogenic nematode Steinernema hermaphroditum.</title>
        <authorList>
            <person name="Schwarz E.M."/>
            <person name="Heppert J.K."/>
            <person name="Baniya A."/>
            <person name="Schwartz H.T."/>
            <person name="Tan C.-H."/>
            <person name="Antoshechkin I."/>
            <person name="Sternberg P.W."/>
            <person name="Goodrich-Blair H."/>
            <person name="Dillman A.R."/>
        </authorList>
    </citation>
    <scope>NUCLEOTIDE SEQUENCE</scope>
    <source>
        <strain evidence="6">PS9179</strain>
        <tissue evidence="6">Whole animal</tissue>
    </source>
</reference>
<proteinExistence type="inferred from homology"/>
<evidence type="ECO:0000259" key="4">
    <source>
        <dbReference type="SMART" id="SM00645"/>
    </source>
</evidence>
<dbReference type="Pfam" id="PF00112">
    <property type="entry name" value="Peptidase_C1"/>
    <property type="match status" value="1"/>
</dbReference>
<dbReference type="FunFam" id="3.90.70.10:FF:000103">
    <property type="entry name" value="Hypothetical LOC496748"/>
    <property type="match status" value="1"/>
</dbReference>
<feature type="domain" description="Cathepsin propeptide inhibitor" evidence="5">
    <location>
        <begin position="284"/>
        <end position="341"/>
    </location>
</feature>
<dbReference type="InterPro" id="IPR025661">
    <property type="entry name" value="Pept_asp_AS"/>
</dbReference>
<dbReference type="SMART" id="SM00645">
    <property type="entry name" value="Pept_C1"/>
    <property type="match status" value="1"/>
</dbReference>
<dbReference type="InterPro" id="IPR013201">
    <property type="entry name" value="Prot_inhib_I29"/>
</dbReference>
<dbReference type="GO" id="GO:0006508">
    <property type="term" value="P:proteolysis"/>
    <property type="evidence" value="ECO:0007669"/>
    <property type="project" value="InterPro"/>
</dbReference>
<evidence type="ECO:0000313" key="6">
    <source>
        <dbReference type="EMBL" id="KAK0427079.1"/>
    </source>
</evidence>
<feature type="transmembrane region" description="Helical" evidence="3">
    <location>
        <begin position="12"/>
        <end position="31"/>
    </location>
</feature>
<feature type="domain" description="Peptidase C1A papain C-terminal" evidence="4">
    <location>
        <begin position="373"/>
        <end position="579"/>
    </location>
</feature>
<dbReference type="InterPro" id="IPR025660">
    <property type="entry name" value="Pept_his_AS"/>
</dbReference>
<comment type="caution">
    <text evidence="6">The sequence shown here is derived from an EMBL/GenBank/DDBJ whole genome shotgun (WGS) entry which is preliminary data.</text>
</comment>
<name>A0AA39IP78_9BILA</name>
<keyword evidence="3" id="KW-1133">Transmembrane helix</keyword>
<feature type="transmembrane region" description="Helical" evidence="3">
    <location>
        <begin position="167"/>
        <end position="188"/>
    </location>
</feature>
<evidence type="ECO:0000256" key="3">
    <source>
        <dbReference type="SAM" id="Phobius"/>
    </source>
</evidence>
<feature type="transmembrane region" description="Helical" evidence="3">
    <location>
        <begin position="122"/>
        <end position="147"/>
    </location>
</feature>